<keyword evidence="5" id="KW-1185">Reference proteome</keyword>
<keyword evidence="2" id="KW-0378">Hydrolase</keyword>
<evidence type="ECO:0000256" key="3">
    <source>
        <dbReference type="SAM" id="SignalP"/>
    </source>
</evidence>
<evidence type="ECO:0000313" key="5">
    <source>
        <dbReference type="Proteomes" id="UP000199531"/>
    </source>
</evidence>
<feature type="signal peptide" evidence="3">
    <location>
        <begin position="1"/>
        <end position="47"/>
    </location>
</feature>
<evidence type="ECO:0000256" key="2">
    <source>
        <dbReference type="ARBA" id="ARBA00022801"/>
    </source>
</evidence>
<dbReference type="SUPFAM" id="SSF53933">
    <property type="entry name" value="Microbial ribonucleases"/>
    <property type="match status" value="1"/>
</dbReference>
<keyword evidence="3" id="KW-0732">Signal</keyword>
<dbReference type="AlphaFoldDB" id="A0A1H8IGX4"/>
<dbReference type="GO" id="GO:0004521">
    <property type="term" value="F:RNA endonuclease activity"/>
    <property type="evidence" value="ECO:0007669"/>
    <property type="project" value="InterPro"/>
</dbReference>
<proteinExistence type="predicted"/>
<organism evidence="4 5">
    <name type="scientific">Brachymonas denitrificans DSM 15123</name>
    <dbReference type="NCBI Taxonomy" id="1121117"/>
    <lineage>
        <taxon>Bacteria</taxon>
        <taxon>Pseudomonadati</taxon>
        <taxon>Pseudomonadota</taxon>
        <taxon>Betaproteobacteria</taxon>
        <taxon>Burkholderiales</taxon>
        <taxon>Comamonadaceae</taxon>
        <taxon>Brachymonas</taxon>
    </lineage>
</organism>
<dbReference type="OrthoDB" id="5326845at2"/>
<accession>A0A1H8IGX4</accession>
<evidence type="ECO:0000256" key="1">
    <source>
        <dbReference type="ARBA" id="ARBA00022722"/>
    </source>
</evidence>
<protein>
    <submittedName>
        <fullName evidence="4">Ribonuclease T1</fullName>
    </submittedName>
</protein>
<dbReference type="Gene3D" id="3.10.450.30">
    <property type="entry name" value="Microbial ribonucleases"/>
    <property type="match status" value="1"/>
</dbReference>
<dbReference type="GO" id="GO:0016787">
    <property type="term" value="F:hydrolase activity"/>
    <property type="evidence" value="ECO:0007669"/>
    <property type="project" value="UniProtKB-KW"/>
</dbReference>
<dbReference type="STRING" id="1121117.SAMN02745977_01770"/>
<dbReference type="GO" id="GO:0003723">
    <property type="term" value="F:RNA binding"/>
    <property type="evidence" value="ECO:0007669"/>
    <property type="project" value="InterPro"/>
</dbReference>
<name>A0A1H8IGX4_9BURK</name>
<dbReference type="Proteomes" id="UP000199531">
    <property type="component" value="Unassembled WGS sequence"/>
</dbReference>
<gene>
    <name evidence="4" type="ORF">SAMN02745977_01770</name>
</gene>
<keyword evidence="1" id="KW-0540">Nuclease</keyword>
<dbReference type="InterPro" id="IPR016191">
    <property type="entry name" value="Ribonuclease/ribotoxin"/>
</dbReference>
<dbReference type="Pfam" id="PF00545">
    <property type="entry name" value="Ribonuclease"/>
    <property type="match status" value="1"/>
</dbReference>
<reference evidence="4 5" key="1">
    <citation type="submission" date="2016-10" db="EMBL/GenBank/DDBJ databases">
        <authorList>
            <person name="de Groot N.N."/>
        </authorList>
    </citation>
    <scope>NUCLEOTIDE SEQUENCE [LARGE SCALE GENOMIC DNA]</scope>
    <source>
        <strain evidence="4 5">DSM 15123</strain>
    </source>
</reference>
<feature type="chain" id="PRO_5011434515" evidence="3">
    <location>
        <begin position="48"/>
        <end position="179"/>
    </location>
</feature>
<dbReference type="EMBL" id="FOCW01000004">
    <property type="protein sequence ID" value="SEN68110.1"/>
    <property type="molecule type" value="Genomic_DNA"/>
</dbReference>
<evidence type="ECO:0000313" key="4">
    <source>
        <dbReference type="EMBL" id="SEN68110.1"/>
    </source>
</evidence>
<sequence>MTAALFAAAPTLAAAASGTRAQTPVRSWRAALASCAALLALASLTSACTPRASSGAVVEAPAQAYVQRSPESARAPADRAAEPGMASIRVSDMPRQGQIVYRMILDGGPFPFDKDGDVFGNRERLLPKHPRGYYREYTVAPAHARNRGAKRIVCGGAPRTPDVCYYTQDHYNSFRQIVN</sequence>
<dbReference type="InterPro" id="IPR000026">
    <property type="entry name" value="N1-like"/>
</dbReference>